<dbReference type="RefSeq" id="WP_155151238.1">
    <property type="nucleotide sequence ID" value="NZ_WNCS01000010.1"/>
</dbReference>
<dbReference type="AlphaFoldDB" id="A0AA43W0N5"/>
<proteinExistence type="predicted"/>
<evidence type="ECO:0000313" key="1">
    <source>
        <dbReference type="EMBL" id="MTU68003.1"/>
    </source>
</evidence>
<reference evidence="1 2" key="1">
    <citation type="journal article" date="2019" name="Nat. Med.">
        <title>A library of human gut bacterial isolates paired with longitudinal multiomics data enables mechanistic microbiome research.</title>
        <authorList>
            <person name="Poyet M."/>
            <person name="Groussin M."/>
            <person name="Gibbons S.M."/>
            <person name="Avila-Pacheco J."/>
            <person name="Jiang X."/>
            <person name="Kearney S.M."/>
            <person name="Perrotta A.R."/>
            <person name="Berdy B."/>
            <person name="Zhao S."/>
            <person name="Lieberman T.D."/>
            <person name="Swanson P.K."/>
            <person name="Smith M."/>
            <person name="Roesemann S."/>
            <person name="Alexander J.E."/>
            <person name="Rich S.A."/>
            <person name="Livny J."/>
            <person name="Vlamakis H."/>
            <person name="Clish C."/>
            <person name="Bullock K."/>
            <person name="Deik A."/>
            <person name="Scott J."/>
            <person name="Pierce K.A."/>
            <person name="Xavier R.J."/>
            <person name="Alm E.J."/>
        </authorList>
    </citation>
    <scope>NUCLEOTIDE SEQUENCE [LARGE SCALE GENOMIC DNA]</scope>
    <source>
        <strain evidence="1 2">BIOML-A16</strain>
    </source>
</reference>
<name>A0AA43W0N5_9BACT</name>
<accession>A0AA43W0N5</accession>
<evidence type="ECO:0000313" key="2">
    <source>
        <dbReference type="Proteomes" id="UP000448908"/>
    </source>
</evidence>
<dbReference type="Proteomes" id="UP000448908">
    <property type="component" value="Unassembled WGS sequence"/>
</dbReference>
<dbReference type="EMBL" id="WNDA01000003">
    <property type="protein sequence ID" value="MTU68003.1"/>
    <property type="molecule type" value="Genomic_DNA"/>
</dbReference>
<sequence length="63" mass="7427">METMTDNHEMIPDNEAHCCHCHKEECRCQEEGGECECHCREHETLYPELPCIEADPDNFSDWD</sequence>
<protein>
    <submittedName>
        <fullName evidence="1">Uncharacterized protein</fullName>
    </submittedName>
</protein>
<organism evidence="1 2">
    <name type="scientific">Parabacteroides merdae</name>
    <dbReference type="NCBI Taxonomy" id="46503"/>
    <lineage>
        <taxon>Bacteria</taxon>
        <taxon>Pseudomonadati</taxon>
        <taxon>Bacteroidota</taxon>
        <taxon>Bacteroidia</taxon>
        <taxon>Bacteroidales</taxon>
        <taxon>Tannerellaceae</taxon>
        <taxon>Parabacteroides</taxon>
    </lineage>
</organism>
<gene>
    <name evidence="1" type="ORF">GMD92_02620</name>
</gene>
<comment type="caution">
    <text evidence="1">The sequence shown here is derived from an EMBL/GenBank/DDBJ whole genome shotgun (WGS) entry which is preliminary data.</text>
</comment>